<dbReference type="AlphaFoldDB" id="A0A0A0LK39"/>
<proteinExistence type="predicted"/>
<feature type="chain" id="PRO_5001966172" description="Glycine-rich protein" evidence="1">
    <location>
        <begin position="22"/>
        <end position="120"/>
    </location>
</feature>
<evidence type="ECO:0000313" key="3">
    <source>
        <dbReference type="Proteomes" id="UP000029981"/>
    </source>
</evidence>
<accession>A0A0A0LK39</accession>
<organism evidence="2 3">
    <name type="scientific">Cucumis sativus</name>
    <name type="common">Cucumber</name>
    <dbReference type="NCBI Taxonomy" id="3659"/>
    <lineage>
        <taxon>Eukaryota</taxon>
        <taxon>Viridiplantae</taxon>
        <taxon>Streptophyta</taxon>
        <taxon>Embryophyta</taxon>
        <taxon>Tracheophyta</taxon>
        <taxon>Spermatophyta</taxon>
        <taxon>Magnoliopsida</taxon>
        <taxon>eudicotyledons</taxon>
        <taxon>Gunneridae</taxon>
        <taxon>Pentapetalae</taxon>
        <taxon>rosids</taxon>
        <taxon>fabids</taxon>
        <taxon>Cucurbitales</taxon>
        <taxon>Cucurbitaceae</taxon>
        <taxon>Benincaseae</taxon>
        <taxon>Cucumis</taxon>
    </lineage>
</organism>
<reference evidence="2 3" key="1">
    <citation type="journal article" date="2009" name="Nat. Genet.">
        <title>The genome of the cucumber, Cucumis sativus L.</title>
        <authorList>
            <person name="Huang S."/>
            <person name="Li R."/>
            <person name="Zhang Z."/>
            <person name="Li L."/>
            <person name="Gu X."/>
            <person name="Fan W."/>
            <person name="Lucas W.J."/>
            <person name="Wang X."/>
            <person name="Xie B."/>
            <person name="Ni P."/>
            <person name="Ren Y."/>
            <person name="Zhu H."/>
            <person name="Li J."/>
            <person name="Lin K."/>
            <person name="Jin W."/>
            <person name="Fei Z."/>
            <person name="Li G."/>
            <person name="Staub J."/>
            <person name="Kilian A."/>
            <person name="van der Vossen E.A."/>
            <person name="Wu Y."/>
            <person name="Guo J."/>
            <person name="He J."/>
            <person name="Jia Z."/>
            <person name="Ren Y."/>
            <person name="Tian G."/>
            <person name="Lu Y."/>
            <person name="Ruan J."/>
            <person name="Qian W."/>
            <person name="Wang M."/>
            <person name="Huang Q."/>
            <person name="Li B."/>
            <person name="Xuan Z."/>
            <person name="Cao J."/>
            <person name="Asan"/>
            <person name="Wu Z."/>
            <person name="Zhang J."/>
            <person name="Cai Q."/>
            <person name="Bai Y."/>
            <person name="Zhao B."/>
            <person name="Han Y."/>
            <person name="Li Y."/>
            <person name="Li X."/>
            <person name="Wang S."/>
            <person name="Shi Q."/>
            <person name="Liu S."/>
            <person name="Cho W.K."/>
            <person name="Kim J.Y."/>
            <person name="Xu Y."/>
            <person name="Heller-Uszynska K."/>
            <person name="Miao H."/>
            <person name="Cheng Z."/>
            <person name="Zhang S."/>
            <person name="Wu J."/>
            <person name="Yang Y."/>
            <person name="Kang H."/>
            <person name="Li M."/>
            <person name="Liang H."/>
            <person name="Ren X."/>
            <person name="Shi Z."/>
            <person name="Wen M."/>
            <person name="Jian M."/>
            <person name="Yang H."/>
            <person name="Zhang G."/>
            <person name="Yang Z."/>
            <person name="Chen R."/>
            <person name="Liu S."/>
            <person name="Li J."/>
            <person name="Ma L."/>
            <person name="Liu H."/>
            <person name="Zhou Y."/>
            <person name="Zhao J."/>
            <person name="Fang X."/>
            <person name="Li G."/>
            <person name="Fang L."/>
            <person name="Li Y."/>
            <person name="Liu D."/>
            <person name="Zheng H."/>
            <person name="Zhang Y."/>
            <person name="Qin N."/>
            <person name="Li Z."/>
            <person name="Yang G."/>
            <person name="Yang S."/>
            <person name="Bolund L."/>
            <person name="Kristiansen K."/>
            <person name="Zheng H."/>
            <person name="Li S."/>
            <person name="Zhang X."/>
            <person name="Yang H."/>
            <person name="Wang J."/>
            <person name="Sun R."/>
            <person name="Zhang B."/>
            <person name="Jiang S."/>
            <person name="Wang J."/>
            <person name="Du Y."/>
            <person name="Li S."/>
        </authorList>
    </citation>
    <scope>NUCLEOTIDE SEQUENCE [LARGE SCALE GENOMIC DNA]</scope>
    <source>
        <strain evidence="3">cv. 9930</strain>
    </source>
</reference>
<name>A0A0A0LK39_CUCSA</name>
<evidence type="ECO:0008006" key="4">
    <source>
        <dbReference type="Google" id="ProtNLM"/>
    </source>
</evidence>
<protein>
    <recommendedName>
        <fullName evidence="4">Glycine-rich protein</fullName>
    </recommendedName>
</protein>
<evidence type="ECO:0000256" key="1">
    <source>
        <dbReference type="SAM" id="SignalP"/>
    </source>
</evidence>
<keyword evidence="3" id="KW-1185">Reference proteome</keyword>
<gene>
    <name evidence="2" type="ORF">Csa_3G902240</name>
</gene>
<dbReference type="Gramene" id="KGN60381">
    <property type="protein sequence ID" value="KGN60381"/>
    <property type="gene ID" value="Csa_3G902240"/>
</dbReference>
<dbReference type="EMBL" id="CM002924">
    <property type="protein sequence ID" value="KGN60381.1"/>
    <property type="molecule type" value="Genomic_DNA"/>
</dbReference>
<reference evidence="2 3" key="3">
    <citation type="journal article" date="2010" name="BMC Genomics">
        <title>Transcriptome sequencing and comparative analysis of cucumber flowers with different sex types.</title>
        <authorList>
            <person name="Guo S."/>
            <person name="Zheng Y."/>
            <person name="Joung J.G."/>
            <person name="Liu S."/>
            <person name="Zhang Z."/>
            <person name="Crasta O.R."/>
            <person name="Sobral B.W."/>
            <person name="Xu Y."/>
            <person name="Huang S."/>
            <person name="Fei Z."/>
        </authorList>
    </citation>
    <scope>NUCLEOTIDE SEQUENCE [LARGE SCALE GENOMIC DNA]</scope>
    <source>
        <strain evidence="3">cv. 9930</strain>
    </source>
</reference>
<sequence length="120" mass="12926">MASLKLSSLMFFILCIEISKAARVLTTFGGGGVQYGNPRSLGDSRYGNFKVNGYAKYNNDYYWGWIGGQGSSSYGDDYDSHRSSCKSGGGYKYANYGGGNIGDNSSEGSSVYIISKETKP</sequence>
<reference evidence="2 3" key="2">
    <citation type="journal article" date="2009" name="PLoS ONE">
        <title>An integrated genetic and cytogenetic map of the cucumber genome.</title>
        <authorList>
            <person name="Ren Y."/>
            <person name="Zhang Z."/>
            <person name="Liu J."/>
            <person name="Staub J.E."/>
            <person name="Han Y."/>
            <person name="Cheng Z."/>
            <person name="Li X."/>
            <person name="Lu J."/>
            <person name="Miao H."/>
            <person name="Kang H."/>
            <person name="Xie B."/>
            <person name="Gu X."/>
            <person name="Wang X."/>
            <person name="Du Y."/>
            <person name="Jin W."/>
            <person name="Huang S."/>
        </authorList>
    </citation>
    <scope>NUCLEOTIDE SEQUENCE [LARGE SCALE GENOMIC DNA]</scope>
    <source>
        <strain evidence="3">cv. 9930</strain>
    </source>
</reference>
<feature type="signal peptide" evidence="1">
    <location>
        <begin position="1"/>
        <end position="21"/>
    </location>
</feature>
<dbReference type="Proteomes" id="UP000029981">
    <property type="component" value="Chromosome 3"/>
</dbReference>
<evidence type="ECO:0000313" key="2">
    <source>
        <dbReference type="EMBL" id="KGN60381.1"/>
    </source>
</evidence>
<keyword evidence="1" id="KW-0732">Signal</keyword>
<reference evidence="2 3" key="4">
    <citation type="journal article" date="2011" name="BMC Genomics">
        <title>RNA-Seq improves annotation of protein-coding genes in the cucumber genome.</title>
        <authorList>
            <person name="Li Z."/>
            <person name="Zhang Z."/>
            <person name="Yan P."/>
            <person name="Huang S."/>
            <person name="Fei Z."/>
            <person name="Lin K."/>
        </authorList>
    </citation>
    <scope>NUCLEOTIDE SEQUENCE [LARGE SCALE GENOMIC DNA]</scope>
    <source>
        <strain evidence="3">cv. 9930</strain>
    </source>
</reference>